<accession>A0ABV4UW28</accession>
<protein>
    <submittedName>
        <fullName evidence="1">Uncharacterized protein</fullName>
    </submittedName>
</protein>
<reference evidence="1 2" key="1">
    <citation type="submission" date="2024-09" db="EMBL/GenBank/DDBJ databases">
        <authorList>
            <person name="Makale K.P.P."/>
            <person name="Makhzoum A."/>
            <person name="Rantong G."/>
            <person name="Rahube T.O."/>
        </authorList>
    </citation>
    <scope>NUCLEOTIDE SEQUENCE [LARGE SCALE GENOMIC DNA]</scope>
    <source>
        <strain evidence="1 2">KM_D13</strain>
    </source>
</reference>
<evidence type="ECO:0000313" key="1">
    <source>
        <dbReference type="EMBL" id="MFB0840596.1"/>
    </source>
</evidence>
<dbReference type="RefSeq" id="WP_373947740.1">
    <property type="nucleotide sequence ID" value="NZ_JBHDLN010000001.1"/>
</dbReference>
<name>A0ABV4UW28_9BACL</name>
<organism evidence="1 2">
    <name type="scientific">Paenibacillus oleatilyticus</name>
    <dbReference type="NCBI Taxonomy" id="2594886"/>
    <lineage>
        <taxon>Bacteria</taxon>
        <taxon>Bacillati</taxon>
        <taxon>Bacillota</taxon>
        <taxon>Bacilli</taxon>
        <taxon>Bacillales</taxon>
        <taxon>Paenibacillaceae</taxon>
        <taxon>Paenibacillus</taxon>
    </lineage>
</organism>
<gene>
    <name evidence="1" type="ORF">ACEU3E_00270</name>
</gene>
<keyword evidence="2" id="KW-1185">Reference proteome</keyword>
<comment type="caution">
    <text evidence="1">The sequence shown here is derived from an EMBL/GenBank/DDBJ whole genome shotgun (WGS) entry which is preliminary data.</text>
</comment>
<evidence type="ECO:0000313" key="2">
    <source>
        <dbReference type="Proteomes" id="UP001575622"/>
    </source>
</evidence>
<proteinExistence type="predicted"/>
<sequence length="41" mass="4500">MFHGDQLDTAVVCRQFVQCNIMDENGKLVAHASPASDPILK</sequence>
<dbReference type="EMBL" id="JBHDLN010000001">
    <property type="protein sequence ID" value="MFB0840596.1"/>
    <property type="molecule type" value="Genomic_DNA"/>
</dbReference>
<dbReference type="Proteomes" id="UP001575622">
    <property type="component" value="Unassembled WGS sequence"/>
</dbReference>